<dbReference type="InterPro" id="IPR033940">
    <property type="entry name" value="IPMI_Swivel"/>
</dbReference>
<evidence type="ECO:0000256" key="8">
    <source>
        <dbReference type="ARBA" id="ARBA00022430"/>
    </source>
</evidence>
<dbReference type="EMBL" id="JAFEUF010000034">
    <property type="protein sequence ID" value="MBM7054173.1"/>
    <property type="molecule type" value="Genomic_DNA"/>
</dbReference>
<evidence type="ECO:0000256" key="11">
    <source>
        <dbReference type="ARBA" id="ARBA00023304"/>
    </source>
</evidence>
<dbReference type="PANTHER" id="PTHR43345">
    <property type="entry name" value="3-ISOPROPYLMALATE DEHYDRATASE SMALL SUBUNIT 2-RELATED-RELATED"/>
    <property type="match status" value="1"/>
</dbReference>
<dbReference type="Pfam" id="PF00694">
    <property type="entry name" value="Aconitase_C"/>
    <property type="match status" value="1"/>
</dbReference>
<keyword evidence="8" id="KW-0432">Leucine biosynthesis</keyword>
<protein>
    <recommendedName>
        <fullName evidence="7">3-isopropylmalate dehydratase small subunit</fullName>
        <ecNumber evidence="6">4.2.1.33</ecNumber>
    </recommendedName>
    <alternativeName>
        <fullName evidence="12">Alpha-IPM isomerase</fullName>
    </alternativeName>
    <alternativeName>
        <fullName evidence="13">Isopropylmalate isomerase</fullName>
    </alternativeName>
</protein>
<evidence type="ECO:0000256" key="9">
    <source>
        <dbReference type="ARBA" id="ARBA00022605"/>
    </source>
</evidence>
<gene>
    <name evidence="15" type="ORF">JS521_09930</name>
</gene>
<evidence type="ECO:0000256" key="4">
    <source>
        <dbReference type="ARBA" id="ARBA00009845"/>
    </source>
</evidence>
<dbReference type="PANTHER" id="PTHR43345:SF5">
    <property type="entry name" value="3-ISOPROPYLMALATE DEHYDRATASE SMALL SUBUNIT"/>
    <property type="match status" value="1"/>
</dbReference>
<accession>A0ABS2HWL6</accession>
<dbReference type="InterPro" id="IPR015928">
    <property type="entry name" value="Aconitase/3IPM_dehydase_swvl"/>
</dbReference>
<evidence type="ECO:0000313" key="15">
    <source>
        <dbReference type="EMBL" id="MBM7054173.1"/>
    </source>
</evidence>
<keyword evidence="11" id="KW-0100">Branched-chain amino acid biosynthesis</keyword>
<evidence type="ECO:0000256" key="10">
    <source>
        <dbReference type="ARBA" id="ARBA00023239"/>
    </source>
</evidence>
<evidence type="ECO:0000256" key="1">
    <source>
        <dbReference type="ARBA" id="ARBA00000491"/>
    </source>
</evidence>
<evidence type="ECO:0000256" key="3">
    <source>
        <dbReference type="ARBA" id="ARBA00004729"/>
    </source>
</evidence>
<sequence>MSEPALRRGTAVPLRRDDVDTDQLAPARFVPYFRPNGFTNILFADWRADPSFVLNQPAHQGATVLVAGRDFGTGSSRESAVWALRSAGFEVVVASRFGDIFRGNATMRGLWTAEVDHEVIERLWAAIEADPWLPVTVDLAARRLTCGEVESPVRIAEPLLRRLLEPGDPIAETLGRLPDIEAYESAAAGQRRSGPV</sequence>
<evidence type="ECO:0000256" key="12">
    <source>
        <dbReference type="ARBA" id="ARBA00031631"/>
    </source>
</evidence>
<dbReference type="RefSeq" id="WP_205082345.1">
    <property type="nucleotide sequence ID" value="NZ_JAFEUF010000034.1"/>
</dbReference>
<dbReference type="SUPFAM" id="SSF52016">
    <property type="entry name" value="LeuD/IlvD-like"/>
    <property type="match status" value="1"/>
</dbReference>
<dbReference type="Proteomes" id="UP000712045">
    <property type="component" value="Unassembled WGS sequence"/>
</dbReference>
<dbReference type="NCBIfam" id="NF002458">
    <property type="entry name" value="PRK01641.1"/>
    <property type="match status" value="1"/>
</dbReference>
<feature type="domain" description="Aconitase A/isopropylmalate dehydratase small subunit swivel" evidence="14">
    <location>
        <begin position="8"/>
        <end position="115"/>
    </location>
</feature>
<evidence type="ECO:0000256" key="7">
    <source>
        <dbReference type="ARBA" id="ARBA00017233"/>
    </source>
</evidence>
<dbReference type="Gene3D" id="3.20.19.10">
    <property type="entry name" value="Aconitase, domain 4"/>
    <property type="match status" value="1"/>
</dbReference>
<evidence type="ECO:0000256" key="2">
    <source>
        <dbReference type="ARBA" id="ARBA00002695"/>
    </source>
</evidence>
<keyword evidence="10" id="KW-0456">Lyase</keyword>
<reference evidence="15 16" key="1">
    <citation type="submission" date="2021-02" db="EMBL/GenBank/DDBJ databases">
        <title>Genome Streptomyces sp. RHZ10.</title>
        <authorList>
            <person name="Besaury L."/>
        </authorList>
    </citation>
    <scope>NUCLEOTIDE SEQUENCE [LARGE SCALE GENOMIC DNA]</scope>
    <source>
        <strain evidence="15 16">RHZ10</strain>
    </source>
</reference>
<keyword evidence="9" id="KW-0028">Amino-acid biosynthesis</keyword>
<comment type="catalytic activity">
    <reaction evidence="1">
        <text>(2R,3S)-3-isopropylmalate = (2S)-2-isopropylmalate</text>
        <dbReference type="Rhea" id="RHEA:32287"/>
        <dbReference type="ChEBI" id="CHEBI:1178"/>
        <dbReference type="ChEBI" id="CHEBI:35121"/>
        <dbReference type="EC" id="4.2.1.33"/>
    </reaction>
</comment>
<proteinExistence type="inferred from homology"/>
<comment type="pathway">
    <text evidence="3">Amino-acid biosynthesis; L-leucine biosynthesis; L-leucine from 3-methyl-2-oxobutanoate: step 2/4.</text>
</comment>
<comment type="similarity">
    <text evidence="4">Belongs to the LeuD family. LeuD type 1 subfamily.</text>
</comment>
<comment type="caution">
    <text evidence="15">The sequence shown here is derived from an EMBL/GenBank/DDBJ whole genome shotgun (WGS) entry which is preliminary data.</text>
</comment>
<dbReference type="InterPro" id="IPR000573">
    <property type="entry name" value="AconitaseA/IPMdHydase_ssu_swvl"/>
</dbReference>
<evidence type="ECO:0000256" key="5">
    <source>
        <dbReference type="ARBA" id="ARBA00011271"/>
    </source>
</evidence>
<organism evidence="15 16">
    <name type="scientific">Streptomyces durocortorensis</name>
    <dbReference type="NCBI Taxonomy" id="2811104"/>
    <lineage>
        <taxon>Bacteria</taxon>
        <taxon>Bacillati</taxon>
        <taxon>Actinomycetota</taxon>
        <taxon>Actinomycetes</taxon>
        <taxon>Kitasatosporales</taxon>
        <taxon>Streptomycetaceae</taxon>
        <taxon>Streptomyces</taxon>
    </lineage>
</organism>
<evidence type="ECO:0000313" key="16">
    <source>
        <dbReference type="Proteomes" id="UP000712045"/>
    </source>
</evidence>
<dbReference type="InterPro" id="IPR050075">
    <property type="entry name" value="LeuD"/>
</dbReference>
<name>A0ABS2HWL6_9ACTN</name>
<keyword evidence="16" id="KW-1185">Reference proteome</keyword>
<evidence type="ECO:0000256" key="13">
    <source>
        <dbReference type="ARBA" id="ARBA00033368"/>
    </source>
</evidence>
<dbReference type="CDD" id="cd01577">
    <property type="entry name" value="IPMI_Swivel"/>
    <property type="match status" value="1"/>
</dbReference>
<comment type="subunit">
    <text evidence="5">Heterodimer of LeuC and LeuD.</text>
</comment>
<evidence type="ECO:0000259" key="14">
    <source>
        <dbReference type="Pfam" id="PF00694"/>
    </source>
</evidence>
<comment type="function">
    <text evidence="2">Catalyzes the isomerization between 2-isopropylmalate and 3-isopropylmalate, via the formation of 2-isopropylmaleate.</text>
</comment>
<evidence type="ECO:0000256" key="6">
    <source>
        <dbReference type="ARBA" id="ARBA00011998"/>
    </source>
</evidence>
<dbReference type="EC" id="4.2.1.33" evidence="6"/>